<protein>
    <submittedName>
        <fullName evidence="3">Type I restriction modification DNA specificity domain protein</fullName>
    </submittedName>
</protein>
<dbReference type="GO" id="GO:0003677">
    <property type="term" value="F:DNA binding"/>
    <property type="evidence" value="ECO:0007669"/>
    <property type="project" value="UniProtKB-KW"/>
</dbReference>
<name>A0A0M7B8M4_9RHOB</name>
<dbReference type="AlphaFoldDB" id="A0A0M7B8M4"/>
<reference evidence="3 4" key="1">
    <citation type="submission" date="2015-09" db="EMBL/GenBank/DDBJ databases">
        <authorList>
            <person name="Jackson K.R."/>
            <person name="Lunt B.L."/>
            <person name="Fisher J.N.B."/>
            <person name="Gardner A.V."/>
            <person name="Bailey M.E."/>
            <person name="Deus L.M."/>
            <person name="Earl A.S."/>
            <person name="Gibby P.D."/>
            <person name="Hartmann K.A."/>
            <person name="Liu J.E."/>
            <person name="Manci A.M."/>
            <person name="Nielsen D.A."/>
            <person name="Solomon M.B."/>
            <person name="Breakwell D.P."/>
            <person name="Burnett S.H."/>
            <person name="Grose J.H."/>
        </authorList>
    </citation>
    <scope>NUCLEOTIDE SEQUENCE [LARGE SCALE GENOMIC DNA]</scope>
    <source>
        <strain evidence="3 4">CECT 7799</strain>
    </source>
</reference>
<dbReference type="InterPro" id="IPR044946">
    <property type="entry name" value="Restrct_endonuc_typeI_TRD_sf"/>
</dbReference>
<organism evidence="3 4">
    <name type="scientific">Jannaschia seosinensis</name>
    <dbReference type="NCBI Taxonomy" id="313367"/>
    <lineage>
        <taxon>Bacteria</taxon>
        <taxon>Pseudomonadati</taxon>
        <taxon>Pseudomonadota</taxon>
        <taxon>Alphaproteobacteria</taxon>
        <taxon>Rhodobacterales</taxon>
        <taxon>Roseobacteraceae</taxon>
        <taxon>Jannaschia</taxon>
    </lineage>
</organism>
<accession>A0A0M7B8M4</accession>
<sequence>MTSSWTEKPLGEIMTLQRGFDLPKKERREGQVPIISSSGAEAFHAVPAKQGPGVVTGRYGTIGKVYYSEEPYWPLNTTLFVSNFHGELCPKVGDGLK</sequence>
<evidence type="ECO:0000256" key="2">
    <source>
        <dbReference type="ARBA" id="ARBA00023125"/>
    </source>
</evidence>
<dbReference type="STRING" id="313367.JSE7799_00380"/>
<dbReference type="GO" id="GO:0009307">
    <property type="term" value="P:DNA restriction-modification system"/>
    <property type="evidence" value="ECO:0007669"/>
    <property type="project" value="UniProtKB-KW"/>
</dbReference>
<dbReference type="Proteomes" id="UP000049455">
    <property type="component" value="Unassembled WGS sequence"/>
</dbReference>
<evidence type="ECO:0000313" key="3">
    <source>
        <dbReference type="EMBL" id="CUH17213.1"/>
    </source>
</evidence>
<keyword evidence="4" id="KW-1185">Reference proteome</keyword>
<keyword evidence="1" id="KW-0680">Restriction system</keyword>
<dbReference type="EMBL" id="CYPR01000019">
    <property type="protein sequence ID" value="CUH17213.1"/>
    <property type="molecule type" value="Genomic_DNA"/>
</dbReference>
<evidence type="ECO:0000256" key="1">
    <source>
        <dbReference type="ARBA" id="ARBA00022747"/>
    </source>
</evidence>
<keyword evidence="2" id="KW-0238">DNA-binding</keyword>
<dbReference type="Gene3D" id="3.90.220.20">
    <property type="entry name" value="DNA methylase specificity domains"/>
    <property type="match status" value="1"/>
</dbReference>
<evidence type="ECO:0000313" key="4">
    <source>
        <dbReference type="Proteomes" id="UP000049455"/>
    </source>
</evidence>
<gene>
    <name evidence="3" type="ORF">JSE7799_00380</name>
</gene>
<dbReference type="SUPFAM" id="SSF116734">
    <property type="entry name" value="DNA methylase specificity domain"/>
    <property type="match status" value="1"/>
</dbReference>
<proteinExistence type="predicted"/>